<dbReference type="GO" id="GO:0016491">
    <property type="term" value="F:oxidoreductase activity"/>
    <property type="evidence" value="ECO:0007669"/>
    <property type="project" value="InterPro"/>
</dbReference>
<dbReference type="PANTHER" id="PTHR13887">
    <property type="entry name" value="GLUTATHIONE S-TRANSFERASE KAPPA"/>
    <property type="match status" value="1"/>
</dbReference>
<dbReference type="PANTHER" id="PTHR13887:SF51">
    <property type="entry name" value="DSBA FAMILY PROTEIN"/>
    <property type="match status" value="1"/>
</dbReference>
<evidence type="ECO:0000313" key="3">
    <source>
        <dbReference type="Proteomes" id="UP000233553"/>
    </source>
</evidence>
<dbReference type="RefSeq" id="WP_101235683.1">
    <property type="nucleotide sequence ID" value="NZ_PISJ01000004.1"/>
</dbReference>
<accession>A0A2N0WIG3</accession>
<dbReference type="InterPro" id="IPR036249">
    <property type="entry name" value="Thioredoxin-like_sf"/>
</dbReference>
<dbReference type="Proteomes" id="UP000233553">
    <property type="component" value="Unassembled WGS sequence"/>
</dbReference>
<dbReference type="AlphaFoldDB" id="A0A2N0WIG3"/>
<comment type="caution">
    <text evidence="2">The sequence shown here is derived from an EMBL/GenBank/DDBJ whole genome shotgun (WGS) entry which is preliminary data.</text>
</comment>
<dbReference type="InterPro" id="IPR001853">
    <property type="entry name" value="DSBA-like_thioredoxin_dom"/>
</dbReference>
<evidence type="ECO:0000259" key="1">
    <source>
        <dbReference type="Pfam" id="PF01323"/>
    </source>
</evidence>
<dbReference type="GO" id="GO:0016853">
    <property type="term" value="F:isomerase activity"/>
    <property type="evidence" value="ECO:0007669"/>
    <property type="project" value="UniProtKB-KW"/>
</dbReference>
<dbReference type="SUPFAM" id="SSF52833">
    <property type="entry name" value="Thioredoxin-like"/>
    <property type="match status" value="1"/>
</dbReference>
<name>A0A2N0WIG3_9GAMM</name>
<dbReference type="Pfam" id="PF01323">
    <property type="entry name" value="DSBA"/>
    <property type="match status" value="1"/>
</dbReference>
<sequence length="231" mass="25526">MALINTQTKANDAVATLHYIFDPLCGWCYAVAPLVEAARQVPGLKIELHGGGMMTAANGRRKMITPAWREYVKPNDLRIAQLSGQTFGDAYHEILLNDMTAILDSEPPTIAILAAESIAERGLDMLHRLQQAHYLEGRRIADFSVLDDIAIEMGLDVHLFKAAMQAQAGLAIQQYFGKSHALLNRIGGGGFPTFILGNANRQIQRLDSTIWLGRPEVWQAHLEQMIKHGSD</sequence>
<keyword evidence="2" id="KW-0413">Isomerase</keyword>
<dbReference type="CDD" id="cd03025">
    <property type="entry name" value="DsbA_FrnE_like"/>
    <property type="match status" value="1"/>
</dbReference>
<reference evidence="2 3" key="1">
    <citation type="submission" date="2017-12" db="EMBL/GenBank/DDBJ databases">
        <title>Draft Genome sequences of multiple microbial strains isolated from spacecraft associated surfaces.</title>
        <authorList>
            <person name="Seuylemezian A."/>
            <person name="Vaishampayan P."/>
            <person name="Venkateswaran K."/>
        </authorList>
    </citation>
    <scope>NUCLEOTIDE SEQUENCE [LARGE SCALE GENOMIC DNA]</scope>
    <source>
        <strain evidence="2 3">2P01AA</strain>
    </source>
</reference>
<proteinExistence type="predicted"/>
<dbReference type="EMBL" id="PISJ01000004">
    <property type="protein sequence ID" value="PKF35723.1"/>
    <property type="molecule type" value="Genomic_DNA"/>
</dbReference>
<feature type="domain" description="DSBA-like thioredoxin" evidence="1">
    <location>
        <begin position="20"/>
        <end position="199"/>
    </location>
</feature>
<organism evidence="2 3">
    <name type="scientific">Acinetobacter proteolyticus</name>
    <dbReference type="NCBI Taxonomy" id="1776741"/>
    <lineage>
        <taxon>Bacteria</taxon>
        <taxon>Pseudomonadati</taxon>
        <taxon>Pseudomonadota</taxon>
        <taxon>Gammaproteobacteria</taxon>
        <taxon>Moraxellales</taxon>
        <taxon>Moraxellaceae</taxon>
        <taxon>Acinetobacter</taxon>
    </lineage>
</organism>
<evidence type="ECO:0000313" key="2">
    <source>
        <dbReference type="EMBL" id="PKF35723.1"/>
    </source>
</evidence>
<protein>
    <submittedName>
        <fullName evidence="2">Protein-disulfide isomerase</fullName>
    </submittedName>
</protein>
<gene>
    <name evidence="2" type="ORF">CW311_03910</name>
</gene>
<dbReference type="Gene3D" id="3.40.30.10">
    <property type="entry name" value="Glutaredoxin"/>
    <property type="match status" value="1"/>
</dbReference>